<evidence type="ECO:0000313" key="4">
    <source>
        <dbReference type="Proteomes" id="UP000625574"/>
    </source>
</evidence>
<dbReference type="RefSeq" id="WP_198737003.1">
    <property type="nucleotide sequence ID" value="NZ_JAEIOT010000015.1"/>
</dbReference>
<protein>
    <submittedName>
        <fullName evidence="3">Uncharacterized protein</fullName>
    </submittedName>
</protein>
<feature type="compositionally biased region" description="Pro residues" evidence="1">
    <location>
        <begin position="97"/>
        <end position="106"/>
    </location>
</feature>
<proteinExistence type="predicted"/>
<keyword evidence="2" id="KW-0472">Membrane</keyword>
<gene>
    <name evidence="3" type="ORF">JDV76_11345</name>
</gene>
<feature type="compositionally biased region" description="Basic and acidic residues" evidence="1">
    <location>
        <begin position="70"/>
        <end position="86"/>
    </location>
</feature>
<feature type="transmembrane region" description="Helical" evidence="2">
    <location>
        <begin position="187"/>
        <end position="208"/>
    </location>
</feature>
<keyword evidence="2" id="KW-0812">Transmembrane</keyword>
<name>A0ABS0VXQ1_9CORY</name>
<feature type="compositionally biased region" description="Low complexity" evidence="1">
    <location>
        <begin position="57"/>
        <end position="67"/>
    </location>
</feature>
<dbReference type="EMBL" id="JAEIOT010000015">
    <property type="protein sequence ID" value="MBI9001552.1"/>
    <property type="molecule type" value="Genomic_DNA"/>
</dbReference>
<evidence type="ECO:0000256" key="1">
    <source>
        <dbReference type="SAM" id="MobiDB-lite"/>
    </source>
</evidence>
<dbReference type="Proteomes" id="UP000625574">
    <property type="component" value="Unassembled WGS sequence"/>
</dbReference>
<sequence>MTPPRGRHARNDDDVVAPAPVVRLDTESFRVPTGAEFIAISHGAPTTSSWPPPTPGGKPATTPTGLPRPEPTDLFRQKVNSHRDTVRNTPARSLTPPAEPEPPVSPGPVADTQPEPTRRRHHRAARPGRAFFSLWRLPSGTEAYLLRPTAQRQLSYWLVATFLCCVALGIGLALLIHGLTDNIRNNVHTGCLLSTVALCLFFWASAFLRPGDVLR</sequence>
<feature type="transmembrane region" description="Helical" evidence="2">
    <location>
        <begin position="154"/>
        <end position="175"/>
    </location>
</feature>
<comment type="caution">
    <text evidence="3">The sequence shown here is derived from an EMBL/GenBank/DDBJ whole genome shotgun (WGS) entry which is preliminary data.</text>
</comment>
<evidence type="ECO:0000313" key="3">
    <source>
        <dbReference type="EMBL" id="MBI9001552.1"/>
    </source>
</evidence>
<reference evidence="3 4" key="1">
    <citation type="submission" date="2020-12" db="EMBL/GenBank/DDBJ databases">
        <title>Genome public.</title>
        <authorList>
            <person name="Sun Q."/>
        </authorList>
    </citation>
    <scope>NUCLEOTIDE SEQUENCE [LARGE SCALE GENOMIC DNA]</scope>
    <source>
        <strain evidence="3 4">CCM 8864</strain>
    </source>
</reference>
<keyword evidence="4" id="KW-1185">Reference proteome</keyword>
<feature type="region of interest" description="Disordered" evidence="1">
    <location>
        <begin position="40"/>
        <end position="125"/>
    </location>
</feature>
<keyword evidence="2" id="KW-1133">Transmembrane helix</keyword>
<accession>A0ABS0VXQ1</accession>
<organism evidence="3 4">
    <name type="scientific">Corynebacterium marambiense</name>
    <dbReference type="NCBI Taxonomy" id="2765364"/>
    <lineage>
        <taxon>Bacteria</taxon>
        <taxon>Bacillati</taxon>
        <taxon>Actinomycetota</taxon>
        <taxon>Actinomycetes</taxon>
        <taxon>Mycobacteriales</taxon>
        <taxon>Corynebacteriaceae</taxon>
        <taxon>Corynebacterium</taxon>
    </lineage>
</organism>
<evidence type="ECO:0000256" key="2">
    <source>
        <dbReference type="SAM" id="Phobius"/>
    </source>
</evidence>